<accession>A0A6P2CUA0</accession>
<feature type="domain" description="HPt" evidence="13">
    <location>
        <begin position="1"/>
        <end position="102"/>
    </location>
</feature>
<dbReference type="InterPro" id="IPR036061">
    <property type="entry name" value="CheW-like_dom_sf"/>
</dbReference>
<sequence length="684" mass="73358">MAKDPYKYFRVEARELLEGLSQGIIDLEKRGVSKELVNRLLRLAHTLKGAARVVRQGEVSELAHGIEELLEPFRDATGLVPRDRISRLLELVDTCGERLKPVFSPPEQERAAVPAPPQEPEGAITNVRVEIAEMDTLLYDLADATAHIGAVYQETAALDAVVETANALVTELASVPGPSDSGARARAEELRTALKRSSRSLRAGLDRAQRDLGAIRDRASDLRLLPARAIFAPMERAARDAADALKKRVVFEAAGGEHRLDAHVLLALRDALAHVVRNAVAHGIEPEPARAAAGKAPEGRVRLRVQKRGNRVHFVVDDDGAGVNLTAIQDSLIAKRLIPTSEARALQLPEATRLLLQGGVSTAPEVSEVMGRGIGLDVVRATVGRLKGEVELRSEPGRGTALELMVPVSLESMDVLSVSAGESSVLIPFDAIRQTMRLANKDLARSASGAALVLDGHTIPFVPLAEVLSKKRLPGSWPQTWTVVVLRARGAQGAIGVNRLNGVRNVVLRPLPALSGSSPLVAGATLDGEGNPELVLDPPALITAVRSVTGPATEPVVAPPASVLVVDDSLTSRMLEQSILETAGYRVDLAVSGEDALEKAKQKPYALFVVDVEMPGMNGFELLERFRADPVLQKTPAVLVTSRASGDDRRRGEQVGARAHIAKGDFEEAHLLRTIRRLIEGEST</sequence>
<dbReference type="SUPFAM" id="SSF47226">
    <property type="entry name" value="Histidine-containing phosphotransfer domain, HPT domain"/>
    <property type="match status" value="1"/>
</dbReference>
<dbReference type="Pfam" id="PF00072">
    <property type="entry name" value="Response_reg"/>
    <property type="match status" value="1"/>
</dbReference>
<dbReference type="KEGG" id="gms:SOIL9_51530"/>
<dbReference type="InterPro" id="IPR003594">
    <property type="entry name" value="HATPase_dom"/>
</dbReference>
<dbReference type="CDD" id="cd00088">
    <property type="entry name" value="HPT"/>
    <property type="match status" value="1"/>
</dbReference>
<dbReference type="Gene3D" id="3.30.565.10">
    <property type="entry name" value="Histidine kinase-like ATPase, C-terminal domain"/>
    <property type="match status" value="1"/>
</dbReference>
<evidence type="ECO:0000256" key="7">
    <source>
        <dbReference type="ARBA" id="ARBA00035100"/>
    </source>
</evidence>
<dbReference type="Pfam" id="PF01584">
    <property type="entry name" value="CheW"/>
    <property type="match status" value="1"/>
</dbReference>
<evidence type="ECO:0000256" key="8">
    <source>
        <dbReference type="PROSITE-ProRule" id="PRU00110"/>
    </source>
</evidence>
<gene>
    <name evidence="14" type="ORF">SOIL9_51530</name>
</gene>
<evidence type="ECO:0000256" key="4">
    <source>
        <dbReference type="ARBA" id="ARBA00022679"/>
    </source>
</evidence>
<feature type="domain" description="CheW-like" evidence="12">
    <location>
        <begin position="412"/>
        <end position="547"/>
    </location>
</feature>
<evidence type="ECO:0000256" key="6">
    <source>
        <dbReference type="ARBA" id="ARBA00022777"/>
    </source>
</evidence>
<proteinExistence type="predicted"/>
<keyword evidence="5" id="KW-0547">Nucleotide-binding</keyword>
<dbReference type="GO" id="GO:0006935">
    <property type="term" value="P:chemotaxis"/>
    <property type="evidence" value="ECO:0007669"/>
    <property type="project" value="InterPro"/>
</dbReference>
<dbReference type="SMART" id="SM00260">
    <property type="entry name" value="CheW"/>
    <property type="match status" value="1"/>
</dbReference>
<dbReference type="InterPro" id="IPR004358">
    <property type="entry name" value="Sig_transdc_His_kin-like_C"/>
</dbReference>
<dbReference type="InterPro" id="IPR011006">
    <property type="entry name" value="CheY-like_superfamily"/>
</dbReference>
<dbReference type="PANTHER" id="PTHR43395">
    <property type="entry name" value="SENSOR HISTIDINE KINASE CHEA"/>
    <property type="match status" value="1"/>
</dbReference>
<dbReference type="EC" id="2.7.13.3" evidence="2"/>
<dbReference type="InterPro" id="IPR001789">
    <property type="entry name" value="Sig_transdc_resp-reg_receiver"/>
</dbReference>
<name>A0A6P2CUA0_9BACT</name>
<comment type="function">
    <text evidence="7">Involved in the transmission of sensory signals from the chemoreceptors to the flagellar motors. CheA is autophosphorylated; it can transfer its phosphate group to either CheB or CheY.</text>
</comment>
<dbReference type="InterPro" id="IPR051315">
    <property type="entry name" value="Bact_Chemotaxis_CheA"/>
</dbReference>
<dbReference type="PRINTS" id="PR00344">
    <property type="entry name" value="BCTRLSENSOR"/>
</dbReference>
<dbReference type="InterPro" id="IPR036641">
    <property type="entry name" value="HPT_dom_sf"/>
</dbReference>
<dbReference type="SUPFAM" id="SSF50341">
    <property type="entry name" value="CheW-like"/>
    <property type="match status" value="1"/>
</dbReference>
<dbReference type="AlphaFoldDB" id="A0A6P2CUA0"/>
<evidence type="ECO:0000256" key="2">
    <source>
        <dbReference type="ARBA" id="ARBA00012438"/>
    </source>
</evidence>
<evidence type="ECO:0000313" key="15">
    <source>
        <dbReference type="Proteomes" id="UP000464178"/>
    </source>
</evidence>
<dbReference type="SMART" id="SM00387">
    <property type="entry name" value="HATPase_c"/>
    <property type="match status" value="1"/>
</dbReference>
<dbReference type="SUPFAM" id="SSF52172">
    <property type="entry name" value="CheY-like"/>
    <property type="match status" value="1"/>
</dbReference>
<dbReference type="EMBL" id="LR593886">
    <property type="protein sequence ID" value="VTR92561.1"/>
    <property type="molecule type" value="Genomic_DNA"/>
</dbReference>
<evidence type="ECO:0000256" key="9">
    <source>
        <dbReference type="PROSITE-ProRule" id="PRU00169"/>
    </source>
</evidence>
<dbReference type="PANTHER" id="PTHR43395:SF10">
    <property type="entry name" value="CHEMOTAXIS PROTEIN CHEA"/>
    <property type="match status" value="1"/>
</dbReference>
<dbReference type="InterPro" id="IPR036890">
    <property type="entry name" value="HATPase_C_sf"/>
</dbReference>
<comment type="catalytic activity">
    <reaction evidence="1">
        <text>ATP + protein L-histidine = ADP + protein N-phospho-L-histidine.</text>
        <dbReference type="EC" id="2.7.13.3"/>
    </reaction>
</comment>
<organism evidence="14 15">
    <name type="scientific">Gemmata massiliana</name>
    <dbReference type="NCBI Taxonomy" id="1210884"/>
    <lineage>
        <taxon>Bacteria</taxon>
        <taxon>Pseudomonadati</taxon>
        <taxon>Planctomycetota</taxon>
        <taxon>Planctomycetia</taxon>
        <taxon>Gemmatales</taxon>
        <taxon>Gemmataceae</taxon>
        <taxon>Gemmata</taxon>
    </lineage>
</organism>
<keyword evidence="4" id="KW-0808">Transferase</keyword>
<dbReference type="PROSITE" id="PS50851">
    <property type="entry name" value="CHEW"/>
    <property type="match status" value="1"/>
</dbReference>
<feature type="domain" description="Histidine kinase" evidence="10">
    <location>
        <begin position="163"/>
        <end position="410"/>
    </location>
</feature>
<evidence type="ECO:0000256" key="5">
    <source>
        <dbReference type="ARBA" id="ARBA00022741"/>
    </source>
</evidence>
<dbReference type="Proteomes" id="UP000464178">
    <property type="component" value="Chromosome"/>
</dbReference>
<evidence type="ECO:0000256" key="1">
    <source>
        <dbReference type="ARBA" id="ARBA00000085"/>
    </source>
</evidence>
<reference evidence="14 15" key="1">
    <citation type="submission" date="2019-05" db="EMBL/GenBank/DDBJ databases">
        <authorList>
            <consortium name="Science for Life Laboratories"/>
        </authorList>
    </citation>
    <scope>NUCLEOTIDE SEQUENCE [LARGE SCALE GENOMIC DNA]</scope>
    <source>
        <strain evidence="14">Soil9</strain>
    </source>
</reference>
<keyword evidence="6 14" id="KW-0418">Kinase</keyword>
<feature type="domain" description="Response regulatory" evidence="11">
    <location>
        <begin position="562"/>
        <end position="678"/>
    </location>
</feature>
<dbReference type="PROSITE" id="PS50110">
    <property type="entry name" value="RESPONSE_REGULATORY"/>
    <property type="match status" value="1"/>
</dbReference>
<dbReference type="Pfam" id="PF01627">
    <property type="entry name" value="Hpt"/>
    <property type="match status" value="1"/>
</dbReference>
<dbReference type="Gene3D" id="1.20.120.160">
    <property type="entry name" value="HPT domain"/>
    <property type="match status" value="1"/>
</dbReference>
<evidence type="ECO:0000259" key="12">
    <source>
        <dbReference type="PROSITE" id="PS50851"/>
    </source>
</evidence>
<dbReference type="InterPro" id="IPR005467">
    <property type="entry name" value="His_kinase_dom"/>
</dbReference>
<keyword evidence="3 9" id="KW-0597">Phosphoprotein</keyword>
<dbReference type="FunFam" id="3.30.565.10:FF:000016">
    <property type="entry name" value="Chemotaxis protein CheA, putative"/>
    <property type="match status" value="1"/>
</dbReference>
<dbReference type="SMART" id="SM00448">
    <property type="entry name" value="REC"/>
    <property type="match status" value="1"/>
</dbReference>
<dbReference type="InterPro" id="IPR002545">
    <property type="entry name" value="CheW-lke_dom"/>
</dbReference>
<dbReference type="SMART" id="SM00073">
    <property type="entry name" value="HPT"/>
    <property type="match status" value="1"/>
</dbReference>
<feature type="modified residue" description="Phosphohistidine" evidence="8">
    <location>
        <position position="45"/>
    </location>
</feature>
<dbReference type="SUPFAM" id="SSF55874">
    <property type="entry name" value="ATPase domain of HSP90 chaperone/DNA topoisomerase II/histidine kinase"/>
    <property type="match status" value="1"/>
</dbReference>
<evidence type="ECO:0000259" key="11">
    <source>
        <dbReference type="PROSITE" id="PS50110"/>
    </source>
</evidence>
<dbReference type="RefSeq" id="WP_162667404.1">
    <property type="nucleotide sequence ID" value="NZ_LR593886.1"/>
</dbReference>
<dbReference type="GO" id="GO:0000155">
    <property type="term" value="F:phosphorelay sensor kinase activity"/>
    <property type="evidence" value="ECO:0007669"/>
    <property type="project" value="UniProtKB-ARBA"/>
</dbReference>
<dbReference type="Gene3D" id="2.30.30.40">
    <property type="entry name" value="SH3 Domains"/>
    <property type="match status" value="1"/>
</dbReference>
<feature type="modified residue" description="4-aspartylphosphate" evidence="9">
    <location>
        <position position="611"/>
    </location>
</feature>
<evidence type="ECO:0000259" key="13">
    <source>
        <dbReference type="PROSITE" id="PS50894"/>
    </source>
</evidence>
<dbReference type="Pfam" id="PF02518">
    <property type="entry name" value="HATPase_c"/>
    <property type="match status" value="1"/>
</dbReference>
<evidence type="ECO:0000259" key="10">
    <source>
        <dbReference type="PROSITE" id="PS50109"/>
    </source>
</evidence>
<dbReference type="PROSITE" id="PS50109">
    <property type="entry name" value="HIS_KIN"/>
    <property type="match status" value="1"/>
</dbReference>
<evidence type="ECO:0000313" key="14">
    <source>
        <dbReference type="EMBL" id="VTR92561.1"/>
    </source>
</evidence>
<protein>
    <recommendedName>
        <fullName evidence="2">histidine kinase</fullName>
        <ecNumber evidence="2">2.7.13.3</ecNumber>
    </recommendedName>
</protein>
<dbReference type="InterPro" id="IPR008207">
    <property type="entry name" value="Sig_transdc_His_kin_Hpt_dom"/>
</dbReference>
<dbReference type="PROSITE" id="PS50894">
    <property type="entry name" value="HPT"/>
    <property type="match status" value="1"/>
</dbReference>
<keyword evidence="15" id="KW-1185">Reference proteome</keyword>
<dbReference type="Gene3D" id="3.40.50.2300">
    <property type="match status" value="1"/>
</dbReference>
<evidence type="ECO:0000256" key="3">
    <source>
        <dbReference type="ARBA" id="ARBA00022553"/>
    </source>
</evidence>